<dbReference type="RefSeq" id="WP_227569835.1">
    <property type="nucleotide sequence ID" value="NZ_CP101988.1"/>
</dbReference>
<proteinExistence type="predicted"/>
<name>A0ABY5KUB9_9CELL</name>
<evidence type="ECO:0000313" key="3">
    <source>
        <dbReference type="Proteomes" id="UP001316189"/>
    </source>
</evidence>
<dbReference type="Pfam" id="PF18726">
    <property type="entry name" value="HEPN_SAV_6107"/>
    <property type="match status" value="1"/>
</dbReference>
<evidence type="ECO:0000313" key="2">
    <source>
        <dbReference type="EMBL" id="UUI74132.1"/>
    </source>
</evidence>
<accession>A0ABY5KUB9</accession>
<sequence length="149" mass="15465">MDAIRSRVTVGLPGPAAELLQRADGELLAAQFSPEPWEQLSHAHLAAVRAGAALLAARGRPGGRRAPRTVWDMIDLVAPEVQRWSAYFAAGAPLRSAVEAGRFDVVSPARAEQAVCAAEDFLDAVRALVEDGAADDDGAGAGVLAARAS</sequence>
<evidence type="ECO:0000259" key="1">
    <source>
        <dbReference type="Pfam" id="PF18726"/>
    </source>
</evidence>
<gene>
    <name evidence="2" type="ORF">NP064_09855</name>
</gene>
<feature type="domain" description="SAV-6107-like HEPN" evidence="1">
    <location>
        <begin position="30"/>
        <end position="126"/>
    </location>
</feature>
<protein>
    <submittedName>
        <fullName evidence="2">SAV_6107 family HEPN domain-containing protein</fullName>
    </submittedName>
</protein>
<organism evidence="2 3">
    <name type="scientific">Cellulomonas chengniuliangii</name>
    <dbReference type="NCBI Taxonomy" id="2968084"/>
    <lineage>
        <taxon>Bacteria</taxon>
        <taxon>Bacillati</taxon>
        <taxon>Actinomycetota</taxon>
        <taxon>Actinomycetes</taxon>
        <taxon>Micrococcales</taxon>
        <taxon>Cellulomonadaceae</taxon>
        <taxon>Cellulomonas</taxon>
    </lineage>
</organism>
<dbReference type="EMBL" id="CP101988">
    <property type="protein sequence ID" value="UUI74132.1"/>
    <property type="molecule type" value="Genomic_DNA"/>
</dbReference>
<dbReference type="Proteomes" id="UP001316189">
    <property type="component" value="Chromosome"/>
</dbReference>
<reference evidence="2 3" key="1">
    <citation type="submission" date="2022-07" db="EMBL/GenBank/DDBJ databases">
        <title>Novel species in genus cellulomonas.</title>
        <authorList>
            <person name="Ye L."/>
        </authorList>
    </citation>
    <scope>NUCLEOTIDE SEQUENCE [LARGE SCALE GENOMIC DNA]</scope>
    <source>
        <strain evidence="3">zg-Y338</strain>
    </source>
</reference>
<keyword evidence="3" id="KW-1185">Reference proteome</keyword>
<dbReference type="InterPro" id="IPR040891">
    <property type="entry name" value="HEPN_SAV_6107"/>
</dbReference>